<dbReference type="PANTHER" id="PTHR43877">
    <property type="entry name" value="AMINOALKYLPHOSPHONATE N-ACETYLTRANSFERASE-RELATED-RELATED"/>
    <property type="match status" value="1"/>
</dbReference>
<dbReference type="Pfam" id="PF00583">
    <property type="entry name" value="Acetyltransf_1"/>
    <property type="match status" value="2"/>
</dbReference>
<gene>
    <name evidence="4" type="ORF">CD32_08335</name>
</gene>
<keyword evidence="5" id="KW-1185">Reference proteome</keyword>
<dbReference type="eggNOG" id="COG0456">
    <property type="taxonomic scope" value="Bacteria"/>
</dbReference>
<dbReference type="EMBL" id="JPVP01000053">
    <property type="protein sequence ID" value="KGR85840.1"/>
    <property type="molecule type" value="Genomic_DNA"/>
</dbReference>
<keyword evidence="2" id="KW-0012">Acyltransferase</keyword>
<accession>A0A0A3IQX7</accession>
<reference evidence="4 5" key="1">
    <citation type="submission" date="2014-02" db="EMBL/GenBank/DDBJ databases">
        <title>Draft genome sequence of Lysinibacillus odysseyi NBRC 100172.</title>
        <authorList>
            <person name="Zhang F."/>
            <person name="Wang G."/>
            <person name="Zhang L."/>
        </authorList>
    </citation>
    <scope>NUCLEOTIDE SEQUENCE [LARGE SCALE GENOMIC DNA]</scope>
    <source>
        <strain evidence="4 5">NBRC 100172</strain>
    </source>
</reference>
<evidence type="ECO:0000259" key="3">
    <source>
        <dbReference type="PROSITE" id="PS51186"/>
    </source>
</evidence>
<keyword evidence="1 4" id="KW-0808">Transferase</keyword>
<evidence type="ECO:0000256" key="1">
    <source>
        <dbReference type="ARBA" id="ARBA00022679"/>
    </source>
</evidence>
<dbReference type="InterPro" id="IPR000182">
    <property type="entry name" value="GNAT_dom"/>
</dbReference>
<sequence>MNFSFMTVSFPVDRETYSEMKALCEEVHHADKAHYESILNLPTAQNSEVSGFFVLVYNDEDDRLVGLASAIDLLGLNTFEWSIIVSPMYRRIGIGDAIYHVLREGLEVRGAEGELALMMEGVESGLVFLEKHGYVYSFSEATLEARAEQSESHPGLKIRPFAAKDTESLVDIFSEAFGDLREEALELIHFNTHTEGLVLWVAEEDGNIIGTVTTRKEGEAQWITAFAVHPDAGGRGIGTAILCFVKQLAFQNGEKHVLLDVELENDRALAVYKKAGFSKAAQVDYFAYSG</sequence>
<dbReference type="PANTHER" id="PTHR43877:SF2">
    <property type="entry name" value="AMINOALKYLPHOSPHONATE N-ACETYLTRANSFERASE-RELATED"/>
    <property type="match status" value="1"/>
</dbReference>
<dbReference type="SUPFAM" id="SSF55729">
    <property type="entry name" value="Acyl-CoA N-acyltransferases (Nat)"/>
    <property type="match status" value="1"/>
</dbReference>
<evidence type="ECO:0000313" key="5">
    <source>
        <dbReference type="Proteomes" id="UP000030437"/>
    </source>
</evidence>
<proteinExistence type="predicted"/>
<dbReference type="STRING" id="1220589.CD32_08335"/>
<evidence type="ECO:0000256" key="2">
    <source>
        <dbReference type="ARBA" id="ARBA00023315"/>
    </source>
</evidence>
<dbReference type="RefSeq" id="WP_036153373.1">
    <property type="nucleotide sequence ID" value="NZ_AVCX01000008.1"/>
</dbReference>
<feature type="domain" description="N-acetyltransferase" evidence="3">
    <location>
        <begin position="156"/>
        <end position="290"/>
    </location>
</feature>
<name>A0A0A3IQX7_9BACI</name>
<dbReference type="Gene3D" id="3.40.630.30">
    <property type="match status" value="1"/>
</dbReference>
<comment type="caution">
    <text evidence="4">The sequence shown here is derived from an EMBL/GenBank/DDBJ whole genome shotgun (WGS) entry which is preliminary data.</text>
</comment>
<dbReference type="GO" id="GO:0016747">
    <property type="term" value="F:acyltransferase activity, transferring groups other than amino-acyl groups"/>
    <property type="evidence" value="ECO:0007669"/>
    <property type="project" value="InterPro"/>
</dbReference>
<dbReference type="InterPro" id="IPR050832">
    <property type="entry name" value="Bact_Acetyltransf"/>
</dbReference>
<dbReference type="PROSITE" id="PS51186">
    <property type="entry name" value="GNAT"/>
    <property type="match status" value="1"/>
</dbReference>
<dbReference type="Proteomes" id="UP000030437">
    <property type="component" value="Unassembled WGS sequence"/>
</dbReference>
<dbReference type="InterPro" id="IPR016181">
    <property type="entry name" value="Acyl_CoA_acyltransferase"/>
</dbReference>
<dbReference type="AlphaFoldDB" id="A0A0A3IQX7"/>
<dbReference type="CDD" id="cd04301">
    <property type="entry name" value="NAT_SF"/>
    <property type="match status" value="1"/>
</dbReference>
<evidence type="ECO:0000313" key="4">
    <source>
        <dbReference type="EMBL" id="KGR85840.1"/>
    </source>
</evidence>
<dbReference type="OrthoDB" id="7163760at2"/>
<organism evidence="4 5">
    <name type="scientific">Lysinibacillus odysseyi 34hs-1 = NBRC 100172</name>
    <dbReference type="NCBI Taxonomy" id="1220589"/>
    <lineage>
        <taxon>Bacteria</taxon>
        <taxon>Bacillati</taxon>
        <taxon>Bacillota</taxon>
        <taxon>Bacilli</taxon>
        <taxon>Bacillales</taxon>
        <taxon>Bacillaceae</taxon>
        <taxon>Lysinibacillus</taxon>
    </lineage>
</organism>
<protein>
    <submittedName>
        <fullName evidence="4">GNAT family acetyltransferase</fullName>
    </submittedName>
</protein>